<dbReference type="AlphaFoldDB" id="A0A8S3ETL0"/>
<evidence type="ECO:0000313" key="1">
    <source>
        <dbReference type="EMBL" id="CAF5083456.1"/>
    </source>
</evidence>
<proteinExistence type="predicted"/>
<gene>
    <name evidence="1" type="ORF">BYL167_LOCUS62218</name>
</gene>
<dbReference type="EMBL" id="CAJOBH010234194">
    <property type="protein sequence ID" value="CAF5083456.1"/>
    <property type="molecule type" value="Genomic_DNA"/>
</dbReference>
<feature type="non-terminal residue" evidence="1">
    <location>
        <position position="45"/>
    </location>
</feature>
<sequence>MFFIQFILVFISIDIITSTLTLKNISSSRVIILASCQADKNGLKS</sequence>
<organism evidence="1 2">
    <name type="scientific">Rotaria magnacalcarata</name>
    <dbReference type="NCBI Taxonomy" id="392030"/>
    <lineage>
        <taxon>Eukaryota</taxon>
        <taxon>Metazoa</taxon>
        <taxon>Spiralia</taxon>
        <taxon>Gnathifera</taxon>
        <taxon>Rotifera</taxon>
        <taxon>Eurotatoria</taxon>
        <taxon>Bdelloidea</taxon>
        <taxon>Philodinida</taxon>
        <taxon>Philodinidae</taxon>
        <taxon>Rotaria</taxon>
    </lineage>
</organism>
<dbReference type="Proteomes" id="UP000681967">
    <property type="component" value="Unassembled WGS sequence"/>
</dbReference>
<reference evidence="1" key="1">
    <citation type="submission" date="2021-02" db="EMBL/GenBank/DDBJ databases">
        <authorList>
            <person name="Nowell W R."/>
        </authorList>
    </citation>
    <scope>NUCLEOTIDE SEQUENCE</scope>
</reference>
<protein>
    <submittedName>
        <fullName evidence="1">Uncharacterized protein</fullName>
    </submittedName>
</protein>
<accession>A0A8S3ETL0</accession>
<name>A0A8S3ETL0_9BILA</name>
<evidence type="ECO:0000313" key="2">
    <source>
        <dbReference type="Proteomes" id="UP000681967"/>
    </source>
</evidence>
<comment type="caution">
    <text evidence="1">The sequence shown here is derived from an EMBL/GenBank/DDBJ whole genome shotgun (WGS) entry which is preliminary data.</text>
</comment>